<feature type="chain" id="PRO_5003940601" evidence="1">
    <location>
        <begin position="21"/>
        <end position="291"/>
    </location>
</feature>
<dbReference type="InterPro" id="IPR034122">
    <property type="entry name" value="Retropepsin-like_bacterial"/>
</dbReference>
<feature type="domain" description="PDZ" evidence="2">
    <location>
        <begin position="206"/>
        <end position="278"/>
    </location>
</feature>
<dbReference type="EMBL" id="CP003364">
    <property type="protein sequence ID" value="AGA24588.1"/>
    <property type="molecule type" value="Genomic_DNA"/>
</dbReference>
<dbReference type="KEGG" id="saci:Sinac_0130"/>
<dbReference type="SUPFAM" id="SSF50156">
    <property type="entry name" value="PDZ domain-like"/>
    <property type="match status" value="1"/>
</dbReference>
<keyword evidence="1" id="KW-0732">Signal</keyword>
<dbReference type="HOGENOM" id="CLU_956130_0_0_0"/>
<dbReference type="Gene3D" id="2.40.70.10">
    <property type="entry name" value="Acid Proteases"/>
    <property type="match status" value="1"/>
</dbReference>
<proteinExistence type="predicted"/>
<reference evidence="3 4" key="1">
    <citation type="submission" date="2012-02" db="EMBL/GenBank/DDBJ databases">
        <title>Complete sequence of chromosome of Singulisphaera acidiphila DSM 18658.</title>
        <authorList>
            <consortium name="US DOE Joint Genome Institute (JGI-PGF)"/>
            <person name="Lucas S."/>
            <person name="Copeland A."/>
            <person name="Lapidus A."/>
            <person name="Glavina del Rio T."/>
            <person name="Dalin E."/>
            <person name="Tice H."/>
            <person name="Bruce D."/>
            <person name="Goodwin L."/>
            <person name="Pitluck S."/>
            <person name="Peters L."/>
            <person name="Ovchinnikova G."/>
            <person name="Chertkov O."/>
            <person name="Kyrpides N."/>
            <person name="Mavromatis K."/>
            <person name="Ivanova N."/>
            <person name="Brettin T."/>
            <person name="Detter J.C."/>
            <person name="Han C."/>
            <person name="Larimer F."/>
            <person name="Land M."/>
            <person name="Hauser L."/>
            <person name="Markowitz V."/>
            <person name="Cheng J.-F."/>
            <person name="Hugenholtz P."/>
            <person name="Woyke T."/>
            <person name="Wu D."/>
            <person name="Tindall B."/>
            <person name="Pomrenke H."/>
            <person name="Brambilla E."/>
            <person name="Klenk H.-P."/>
            <person name="Eisen J.A."/>
        </authorList>
    </citation>
    <scope>NUCLEOTIDE SEQUENCE [LARGE SCALE GENOMIC DNA]</scope>
    <source>
        <strain evidence="4">ATCC BAA-1392 / DSM 18658 / VKM B-2454 / MOB10</strain>
    </source>
</reference>
<keyword evidence="3" id="KW-0378">Hydrolase</keyword>
<dbReference type="PROSITE" id="PS00141">
    <property type="entry name" value="ASP_PROTEASE"/>
    <property type="match status" value="1"/>
</dbReference>
<accession>L0D6X7</accession>
<dbReference type="Proteomes" id="UP000010798">
    <property type="component" value="Chromosome"/>
</dbReference>
<dbReference type="GO" id="GO:0006508">
    <property type="term" value="P:proteolysis"/>
    <property type="evidence" value="ECO:0007669"/>
    <property type="project" value="UniProtKB-KW"/>
</dbReference>
<protein>
    <submittedName>
        <fullName evidence="3">Trypsin-like serine protease with C-terminal PDZ domain</fullName>
    </submittedName>
</protein>
<dbReference type="InterPro" id="IPR001969">
    <property type="entry name" value="Aspartic_peptidase_AS"/>
</dbReference>
<dbReference type="Gene3D" id="2.30.42.10">
    <property type="match status" value="1"/>
</dbReference>
<dbReference type="OrthoDB" id="198130at2"/>
<name>L0D6X7_SINAD</name>
<dbReference type="SUPFAM" id="SSF50630">
    <property type="entry name" value="Acid proteases"/>
    <property type="match status" value="1"/>
</dbReference>
<dbReference type="CDD" id="cd05483">
    <property type="entry name" value="retropepsin_like_bacteria"/>
    <property type="match status" value="1"/>
</dbReference>
<keyword evidence="3" id="KW-0645">Protease</keyword>
<dbReference type="eggNOG" id="COG0265">
    <property type="taxonomic scope" value="Bacteria"/>
</dbReference>
<dbReference type="Pfam" id="PF13180">
    <property type="entry name" value="PDZ_2"/>
    <property type="match status" value="1"/>
</dbReference>
<dbReference type="SMART" id="SM00228">
    <property type="entry name" value="PDZ"/>
    <property type="match status" value="1"/>
</dbReference>
<dbReference type="GO" id="GO:0004190">
    <property type="term" value="F:aspartic-type endopeptidase activity"/>
    <property type="evidence" value="ECO:0007669"/>
    <property type="project" value="InterPro"/>
</dbReference>
<keyword evidence="4" id="KW-1185">Reference proteome</keyword>
<dbReference type="InterPro" id="IPR001478">
    <property type="entry name" value="PDZ"/>
</dbReference>
<evidence type="ECO:0000313" key="4">
    <source>
        <dbReference type="Proteomes" id="UP000010798"/>
    </source>
</evidence>
<dbReference type="AlphaFoldDB" id="L0D6X7"/>
<feature type="signal peptide" evidence="1">
    <location>
        <begin position="1"/>
        <end position="20"/>
    </location>
</feature>
<dbReference type="RefSeq" id="WP_015243773.1">
    <property type="nucleotide sequence ID" value="NC_019892.1"/>
</dbReference>
<evidence type="ECO:0000256" key="1">
    <source>
        <dbReference type="SAM" id="SignalP"/>
    </source>
</evidence>
<dbReference type="STRING" id="886293.Sinac_0130"/>
<dbReference type="eggNOG" id="COG3577">
    <property type="taxonomic scope" value="Bacteria"/>
</dbReference>
<evidence type="ECO:0000259" key="2">
    <source>
        <dbReference type="PROSITE" id="PS50106"/>
    </source>
</evidence>
<dbReference type="Pfam" id="PF13650">
    <property type="entry name" value="Asp_protease_2"/>
    <property type="match status" value="1"/>
</dbReference>
<dbReference type="InterPro" id="IPR036034">
    <property type="entry name" value="PDZ_sf"/>
</dbReference>
<evidence type="ECO:0000313" key="3">
    <source>
        <dbReference type="EMBL" id="AGA24588.1"/>
    </source>
</evidence>
<sequence length="291" mass="31382">MNRRLSRLGLLLALAALAPAPDAKRDRQVGESFQVPYRLTDTNHFLVRVRINGKGPFNFLVDTGAPALYVATDTAKKIGLEPAKEAFWTPVDRLDFEGGAGLTDLKARVEDPFQLVGMNALGLPGASIDGILGFTVLARFRLELDPTRDRMTWTRLAFEPTDPPAPDRRPGEGPPAEMQAMNLLGPVAKFAAALVGKQPEEELHPRGFLGLELGETADQGVRVDRVLADTPAAKAGIQVGDQLVRLLNRDVKSLKAALEAVAEVKPGDRVPLSVRRGPATQELTLTAGEGF</sequence>
<gene>
    <name evidence="3" type="ordered locus">Sinac_0130</name>
</gene>
<organism evidence="3 4">
    <name type="scientific">Singulisphaera acidiphila (strain ATCC BAA-1392 / DSM 18658 / VKM B-2454 / MOB10)</name>
    <dbReference type="NCBI Taxonomy" id="886293"/>
    <lineage>
        <taxon>Bacteria</taxon>
        <taxon>Pseudomonadati</taxon>
        <taxon>Planctomycetota</taxon>
        <taxon>Planctomycetia</taxon>
        <taxon>Isosphaerales</taxon>
        <taxon>Isosphaeraceae</taxon>
        <taxon>Singulisphaera</taxon>
    </lineage>
</organism>
<dbReference type="PROSITE" id="PS50106">
    <property type="entry name" value="PDZ"/>
    <property type="match status" value="1"/>
</dbReference>
<dbReference type="InterPro" id="IPR021109">
    <property type="entry name" value="Peptidase_aspartic_dom_sf"/>
</dbReference>